<dbReference type="InterPro" id="IPR050936">
    <property type="entry name" value="AP-1-like"/>
</dbReference>
<evidence type="ECO:0000256" key="3">
    <source>
        <dbReference type="ARBA" id="ARBA00023015"/>
    </source>
</evidence>
<gene>
    <name evidence="9" type="ORF">N8I77_004420</name>
</gene>
<dbReference type="PANTHER" id="PTHR40621:SF11">
    <property type="entry name" value="TRANSCRIPTION FACTOR KAPC-RELATED"/>
    <property type="match status" value="1"/>
</dbReference>
<feature type="region of interest" description="Disordered" evidence="8">
    <location>
        <begin position="184"/>
        <end position="214"/>
    </location>
</feature>
<name>A0AAD9SKV3_PHOAM</name>
<keyword evidence="4" id="KW-0238">DNA-binding</keyword>
<dbReference type="GO" id="GO:0000976">
    <property type="term" value="F:transcription cis-regulatory region binding"/>
    <property type="evidence" value="ECO:0007669"/>
    <property type="project" value="InterPro"/>
</dbReference>
<dbReference type="GO" id="GO:0001228">
    <property type="term" value="F:DNA-binding transcription activator activity, RNA polymerase II-specific"/>
    <property type="evidence" value="ECO:0007669"/>
    <property type="project" value="TreeGrafter"/>
</dbReference>
<feature type="coiled-coil region" evidence="7">
    <location>
        <begin position="77"/>
        <end position="111"/>
    </location>
</feature>
<reference evidence="9" key="1">
    <citation type="submission" date="2023-06" db="EMBL/GenBank/DDBJ databases">
        <authorList>
            <person name="Noh H."/>
        </authorList>
    </citation>
    <scope>NUCLEOTIDE SEQUENCE</scope>
    <source>
        <strain evidence="9">DUCC20226</strain>
    </source>
</reference>
<proteinExistence type="inferred from homology"/>
<protein>
    <recommendedName>
        <fullName evidence="11">BZIP domain-containing protein</fullName>
    </recommendedName>
</protein>
<evidence type="ECO:0000256" key="5">
    <source>
        <dbReference type="ARBA" id="ARBA00023163"/>
    </source>
</evidence>
<keyword evidence="6" id="KW-0539">Nucleus</keyword>
<evidence type="ECO:0000256" key="4">
    <source>
        <dbReference type="ARBA" id="ARBA00023125"/>
    </source>
</evidence>
<keyword evidence="5" id="KW-0804">Transcription</keyword>
<evidence type="ECO:0000256" key="8">
    <source>
        <dbReference type="SAM" id="MobiDB-lite"/>
    </source>
</evidence>
<feature type="compositionally biased region" description="Low complexity" evidence="8">
    <location>
        <begin position="187"/>
        <end position="197"/>
    </location>
</feature>
<comment type="caution">
    <text evidence="9">The sequence shown here is derived from an EMBL/GenBank/DDBJ whole genome shotgun (WGS) entry which is preliminary data.</text>
</comment>
<dbReference type="GO" id="GO:0090575">
    <property type="term" value="C:RNA polymerase II transcription regulator complex"/>
    <property type="evidence" value="ECO:0007669"/>
    <property type="project" value="TreeGrafter"/>
</dbReference>
<sequence length="214" mass="23144">MEAYTEDRPSFTSFWRKTKDESTARELTFVQSDPSQPGCKVPAPEQGPAPGHASKDKRRVQVRKAQVAHRQRKAKYVEQLEADIAGMRDKISTAESERQTLRDENEAIRAHLSAAAAAAASTYSQASAPSIQLSYMPSYLDSSFQYQDSNLGTSVGMGSLNAMDLNMDGALGTLTPFYTSEHSPFASSGVGSSMSGSPQYLARSGGSSPYPYLP</sequence>
<evidence type="ECO:0000313" key="10">
    <source>
        <dbReference type="Proteomes" id="UP001265746"/>
    </source>
</evidence>
<comment type="subcellular location">
    <subcellularLocation>
        <location evidence="1">Nucleus</location>
    </subcellularLocation>
</comment>
<evidence type="ECO:0000256" key="7">
    <source>
        <dbReference type="SAM" id="Coils"/>
    </source>
</evidence>
<keyword evidence="3" id="KW-0805">Transcription regulation</keyword>
<evidence type="ECO:0000313" key="9">
    <source>
        <dbReference type="EMBL" id="KAK2611038.1"/>
    </source>
</evidence>
<dbReference type="SUPFAM" id="SSF57959">
    <property type="entry name" value="Leucine zipper domain"/>
    <property type="match status" value="1"/>
</dbReference>
<keyword evidence="7" id="KW-0175">Coiled coil</keyword>
<dbReference type="PANTHER" id="PTHR40621">
    <property type="entry name" value="TRANSCRIPTION FACTOR KAPC-RELATED"/>
    <property type="match status" value="1"/>
</dbReference>
<evidence type="ECO:0000256" key="2">
    <source>
        <dbReference type="ARBA" id="ARBA00007163"/>
    </source>
</evidence>
<evidence type="ECO:0008006" key="11">
    <source>
        <dbReference type="Google" id="ProtNLM"/>
    </source>
</evidence>
<comment type="similarity">
    <text evidence="2">Belongs to the bZIP family.</text>
</comment>
<dbReference type="CDD" id="cd14688">
    <property type="entry name" value="bZIP_YAP"/>
    <property type="match status" value="1"/>
</dbReference>
<dbReference type="Gene3D" id="1.20.5.170">
    <property type="match status" value="1"/>
</dbReference>
<accession>A0AAD9SKV3</accession>
<organism evidence="9 10">
    <name type="scientific">Phomopsis amygdali</name>
    <name type="common">Fusicoccum amygdali</name>
    <dbReference type="NCBI Taxonomy" id="1214568"/>
    <lineage>
        <taxon>Eukaryota</taxon>
        <taxon>Fungi</taxon>
        <taxon>Dikarya</taxon>
        <taxon>Ascomycota</taxon>
        <taxon>Pezizomycotina</taxon>
        <taxon>Sordariomycetes</taxon>
        <taxon>Sordariomycetidae</taxon>
        <taxon>Diaporthales</taxon>
        <taxon>Diaporthaceae</taxon>
        <taxon>Diaporthe</taxon>
    </lineage>
</organism>
<dbReference type="InterPro" id="IPR046347">
    <property type="entry name" value="bZIP_sf"/>
</dbReference>
<evidence type="ECO:0000256" key="1">
    <source>
        <dbReference type="ARBA" id="ARBA00004123"/>
    </source>
</evidence>
<dbReference type="AlphaFoldDB" id="A0AAD9SKV3"/>
<keyword evidence="10" id="KW-1185">Reference proteome</keyword>
<dbReference type="Proteomes" id="UP001265746">
    <property type="component" value="Unassembled WGS sequence"/>
</dbReference>
<dbReference type="EMBL" id="JAUJFL010000002">
    <property type="protein sequence ID" value="KAK2611038.1"/>
    <property type="molecule type" value="Genomic_DNA"/>
</dbReference>
<feature type="region of interest" description="Disordered" evidence="8">
    <location>
        <begin position="29"/>
        <end position="61"/>
    </location>
</feature>
<evidence type="ECO:0000256" key="6">
    <source>
        <dbReference type="ARBA" id="ARBA00023242"/>
    </source>
</evidence>